<gene>
    <name evidence="2" type="ORF">GCM10011360_04140</name>
</gene>
<keyword evidence="3" id="KW-1185">Reference proteome</keyword>
<proteinExistence type="predicted"/>
<sequence length="206" mass="21947">MLLVAAGAVSAEGTVTDIASAEKSGLASVGEVKLASLLDAEAISDVRPKARKPVSIEYTQSWLSKQARPQLGAQAACLAEALYFEARGESVKGQFAVAEVILNRVDSPAFPDSICGVIHQGTGKRYGCQFTYTCDGHPEVISEKAAYARVSKVAAIMAKGGARPLTNGATYYHTAHVSPSWARKFSRTASIGVHRFYSRHTRLSSN</sequence>
<evidence type="ECO:0000313" key="3">
    <source>
        <dbReference type="Proteomes" id="UP000612855"/>
    </source>
</evidence>
<dbReference type="GO" id="GO:0016787">
    <property type="term" value="F:hydrolase activity"/>
    <property type="evidence" value="ECO:0007669"/>
    <property type="project" value="UniProtKB-KW"/>
</dbReference>
<dbReference type="InterPro" id="IPR042047">
    <property type="entry name" value="SleB_dom1"/>
</dbReference>
<name>A0A916ZXW0_9RHOB</name>
<feature type="domain" description="Cell wall hydrolase SleB" evidence="1">
    <location>
        <begin position="88"/>
        <end position="197"/>
    </location>
</feature>
<organism evidence="2 3">
    <name type="scientific">Primorskyibacter flagellatus</name>
    <dbReference type="NCBI Taxonomy" id="1387277"/>
    <lineage>
        <taxon>Bacteria</taxon>
        <taxon>Pseudomonadati</taxon>
        <taxon>Pseudomonadota</taxon>
        <taxon>Alphaproteobacteria</taxon>
        <taxon>Rhodobacterales</taxon>
        <taxon>Roseobacteraceae</taxon>
        <taxon>Primorskyibacter</taxon>
    </lineage>
</organism>
<dbReference type="RefSeq" id="WP_229737408.1">
    <property type="nucleotide sequence ID" value="NZ_BMFJ01000001.1"/>
</dbReference>
<protein>
    <submittedName>
        <fullName evidence="2">Cell wall hydrolase</fullName>
    </submittedName>
</protein>
<comment type="caution">
    <text evidence="2">The sequence shown here is derived from an EMBL/GenBank/DDBJ whole genome shotgun (WGS) entry which is preliminary data.</text>
</comment>
<accession>A0A916ZXW0</accession>
<dbReference type="Pfam" id="PF07486">
    <property type="entry name" value="Hydrolase_2"/>
    <property type="match status" value="1"/>
</dbReference>
<dbReference type="Proteomes" id="UP000612855">
    <property type="component" value="Unassembled WGS sequence"/>
</dbReference>
<evidence type="ECO:0000313" key="2">
    <source>
        <dbReference type="EMBL" id="GGE18540.1"/>
    </source>
</evidence>
<dbReference type="Gene3D" id="1.10.10.2520">
    <property type="entry name" value="Cell wall hydrolase SleB, domain 1"/>
    <property type="match status" value="1"/>
</dbReference>
<dbReference type="InterPro" id="IPR011105">
    <property type="entry name" value="Cell_wall_hydrolase_SleB"/>
</dbReference>
<dbReference type="AlphaFoldDB" id="A0A916ZXW0"/>
<evidence type="ECO:0000259" key="1">
    <source>
        <dbReference type="Pfam" id="PF07486"/>
    </source>
</evidence>
<reference evidence="3" key="1">
    <citation type="journal article" date="2019" name="Int. J. Syst. Evol. Microbiol.">
        <title>The Global Catalogue of Microorganisms (GCM) 10K type strain sequencing project: providing services to taxonomists for standard genome sequencing and annotation.</title>
        <authorList>
            <consortium name="The Broad Institute Genomics Platform"/>
            <consortium name="The Broad Institute Genome Sequencing Center for Infectious Disease"/>
            <person name="Wu L."/>
            <person name="Ma J."/>
        </authorList>
    </citation>
    <scope>NUCLEOTIDE SEQUENCE [LARGE SCALE GENOMIC DNA]</scope>
    <source>
        <strain evidence="3">CGMCC 1.12664</strain>
    </source>
</reference>
<keyword evidence="2" id="KW-0378">Hydrolase</keyword>
<dbReference type="EMBL" id="BMFJ01000001">
    <property type="protein sequence ID" value="GGE18540.1"/>
    <property type="molecule type" value="Genomic_DNA"/>
</dbReference>